<sequence>MKKVFRESFIGHELCNKQSLFSLTAAPNQVSQSFIPQLPHSTCLLLKGPTKKDTKIRHKNSTHTTRSKKKQKPEAEAAARTRNCRESGQADLLKRFTATVLSSSSLPL</sequence>
<feature type="region of interest" description="Disordered" evidence="1">
    <location>
        <begin position="49"/>
        <end position="86"/>
    </location>
</feature>
<proteinExistence type="predicted"/>
<evidence type="ECO:0000313" key="3">
    <source>
        <dbReference type="Proteomes" id="UP001374535"/>
    </source>
</evidence>
<keyword evidence="3" id="KW-1185">Reference proteome</keyword>
<name>A0AAQ3N964_VIGMU</name>
<organism evidence="2 3">
    <name type="scientific">Vigna mungo</name>
    <name type="common">Black gram</name>
    <name type="synonym">Phaseolus mungo</name>
    <dbReference type="NCBI Taxonomy" id="3915"/>
    <lineage>
        <taxon>Eukaryota</taxon>
        <taxon>Viridiplantae</taxon>
        <taxon>Streptophyta</taxon>
        <taxon>Embryophyta</taxon>
        <taxon>Tracheophyta</taxon>
        <taxon>Spermatophyta</taxon>
        <taxon>Magnoliopsida</taxon>
        <taxon>eudicotyledons</taxon>
        <taxon>Gunneridae</taxon>
        <taxon>Pentapetalae</taxon>
        <taxon>rosids</taxon>
        <taxon>fabids</taxon>
        <taxon>Fabales</taxon>
        <taxon>Fabaceae</taxon>
        <taxon>Papilionoideae</taxon>
        <taxon>50 kb inversion clade</taxon>
        <taxon>NPAAA clade</taxon>
        <taxon>indigoferoid/millettioid clade</taxon>
        <taxon>Phaseoleae</taxon>
        <taxon>Vigna</taxon>
    </lineage>
</organism>
<dbReference type="AlphaFoldDB" id="A0AAQ3N964"/>
<reference evidence="2 3" key="1">
    <citation type="journal article" date="2023" name="Life. Sci Alliance">
        <title>Evolutionary insights into 3D genome organization and epigenetic landscape of Vigna mungo.</title>
        <authorList>
            <person name="Junaid A."/>
            <person name="Singh B."/>
            <person name="Bhatia S."/>
        </authorList>
    </citation>
    <scope>NUCLEOTIDE SEQUENCE [LARGE SCALE GENOMIC DNA]</scope>
    <source>
        <strain evidence="2">Urdbean</strain>
    </source>
</reference>
<evidence type="ECO:0000313" key="2">
    <source>
        <dbReference type="EMBL" id="WVZ04453.1"/>
    </source>
</evidence>
<protein>
    <submittedName>
        <fullName evidence="2">Uncharacterized protein</fullName>
    </submittedName>
</protein>
<dbReference type="Proteomes" id="UP001374535">
    <property type="component" value="Chromosome 7"/>
</dbReference>
<dbReference type="EMBL" id="CP144694">
    <property type="protein sequence ID" value="WVZ04453.1"/>
    <property type="molecule type" value="Genomic_DNA"/>
</dbReference>
<feature type="compositionally biased region" description="Basic residues" evidence="1">
    <location>
        <begin position="54"/>
        <end position="71"/>
    </location>
</feature>
<feature type="compositionally biased region" description="Basic and acidic residues" evidence="1">
    <location>
        <begin position="72"/>
        <end position="85"/>
    </location>
</feature>
<gene>
    <name evidence="2" type="ORF">V8G54_025259</name>
</gene>
<evidence type="ECO:0000256" key="1">
    <source>
        <dbReference type="SAM" id="MobiDB-lite"/>
    </source>
</evidence>
<accession>A0AAQ3N964</accession>